<evidence type="ECO:0000313" key="1">
    <source>
        <dbReference type="EMBL" id="RDX46250.1"/>
    </source>
</evidence>
<dbReference type="OrthoDB" id="2799179at2759"/>
<dbReference type="EMBL" id="KZ857429">
    <property type="protein sequence ID" value="RDX46250.1"/>
    <property type="molecule type" value="Genomic_DNA"/>
</dbReference>
<proteinExistence type="predicted"/>
<reference evidence="1 2" key="1">
    <citation type="journal article" date="2018" name="Biotechnol. Biofuels">
        <title>Integrative visual omics of the white-rot fungus Polyporus brumalis exposes the biotechnological potential of its oxidative enzymes for delignifying raw plant biomass.</title>
        <authorList>
            <person name="Miyauchi S."/>
            <person name="Rancon A."/>
            <person name="Drula E."/>
            <person name="Hage H."/>
            <person name="Chaduli D."/>
            <person name="Favel A."/>
            <person name="Grisel S."/>
            <person name="Henrissat B."/>
            <person name="Herpoel-Gimbert I."/>
            <person name="Ruiz-Duenas F.J."/>
            <person name="Chevret D."/>
            <person name="Hainaut M."/>
            <person name="Lin J."/>
            <person name="Wang M."/>
            <person name="Pangilinan J."/>
            <person name="Lipzen A."/>
            <person name="Lesage-Meessen L."/>
            <person name="Navarro D."/>
            <person name="Riley R."/>
            <person name="Grigoriev I.V."/>
            <person name="Zhou S."/>
            <person name="Raouche S."/>
            <person name="Rosso M.N."/>
        </authorList>
    </citation>
    <scope>NUCLEOTIDE SEQUENCE [LARGE SCALE GENOMIC DNA]</scope>
    <source>
        <strain evidence="1 2">BRFM 1820</strain>
    </source>
</reference>
<evidence type="ECO:0000313" key="2">
    <source>
        <dbReference type="Proteomes" id="UP000256964"/>
    </source>
</evidence>
<dbReference type="Gene3D" id="3.80.10.10">
    <property type="entry name" value="Ribonuclease Inhibitor"/>
    <property type="match status" value="1"/>
</dbReference>
<keyword evidence="2" id="KW-1185">Reference proteome</keyword>
<organism evidence="1 2">
    <name type="scientific">Lentinus brumalis</name>
    <dbReference type="NCBI Taxonomy" id="2498619"/>
    <lineage>
        <taxon>Eukaryota</taxon>
        <taxon>Fungi</taxon>
        <taxon>Dikarya</taxon>
        <taxon>Basidiomycota</taxon>
        <taxon>Agaricomycotina</taxon>
        <taxon>Agaricomycetes</taxon>
        <taxon>Polyporales</taxon>
        <taxon>Polyporaceae</taxon>
        <taxon>Lentinus</taxon>
    </lineage>
</organism>
<dbReference type="SUPFAM" id="SSF52047">
    <property type="entry name" value="RNI-like"/>
    <property type="match status" value="1"/>
</dbReference>
<gene>
    <name evidence="1" type="ORF">OH76DRAFT_1465503</name>
</gene>
<evidence type="ECO:0008006" key="3">
    <source>
        <dbReference type="Google" id="ProtNLM"/>
    </source>
</evidence>
<dbReference type="AlphaFoldDB" id="A0A371D130"/>
<dbReference type="InterPro" id="IPR032675">
    <property type="entry name" value="LRR_dom_sf"/>
</dbReference>
<dbReference type="Proteomes" id="UP000256964">
    <property type="component" value="Unassembled WGS sequence"/>
</dbReference>
<protein>
    <recommendedName>
        <fullName evidence="3">F-box domain-containing protein</fullName>
    </recommendedName>
</protein>
<sequence>MLAGALDFRAGNGFSLSGDCTWIARRYRLSQDEASSELLSCSVLPVKSSKMIARAVSILDLDDYFLIRLLEHLKAAGSTILGAVRLSCTCRRLRGLSMSMLFSHCKQDISIWDASSSDSHTIPSTLWPHVRTIKLCCRCIDGYFAVSDWDNYTPQDSDVICGALESPKLQYVLQNMPYLSAIVVRPIHSHWFGHGLSWDTLCGFLSLPQLSRLVLEHVHICPRPPDAAALQLQPCTPISSFEYLLPNIRDPYGRLSETEALDRVLRFLHHSLETLSLPAEPAPIITISSLDWPRLRELRLRGLRWTTPTLPIVGLFARMPNLRVLSLELMEGEGVSATALWPRGFPASYPWPYLESLSVSHPDPEDEIYAHLPPTLRTLMLQSWPHQCIRRWQEVNYEPDRLRSYSPPISSSTLLRVLQRCDSPDLRMLGVEYCSDYTEVSLLSHIASNFPRLTALEFHRYRPNGDAEIPVLDIARPLASLSALRILKVHLDFPRMNSSMLDRNKREPRFWTERLPPAFERSLQSSAIEFAQVLGPRLQEVWHFVYQMFQLQWRRYEVIRVLGDGVTETRVTMQINRKYDTQWR</sequence>
<name>A0A371D130_9APHY</name>
<accession>A0A371D130</accession>